<evidence type="ECO:0000256" key="2">
    <source>
        <dbReference type="SAM" id="MobiDB-lite"/>
    </source>
</evidence>
<evidence type="ECO:0000256" key="1">
    <source>
        <dbReference type="SAM" id="Coils"/>
    </source>
</evidence>
<feature type="region of interest" description="Disordered" evidence="2">
    <location>
        <begin position="1"/>
        <end position="22"/>
    </location>
</feature>
<name>A0ABR1T320_9PEZI</name>
<dbReference type="RefSeq" id="XP_066708555.1">
    <property type="nucleotide sequence ID" value="XM_066865426.1"/>
</dbReference>
<evidence type="ECO:0000313" key="4">
    <source>
        <dbReference type="Proteomes" id="UP001480595"/>
    </source>
</evidence>
<feature type="coiled-coil region" evidence="1">
    <location>
        <begin position="54"/>
        <end position="95"/>
    </location>
</feature>
<accession>A0ABR1T320</accession>
<keyword evidence="4" id="KW-1185">Reference proteome</keyword>
<sequence>MSYRSKNNKSLGNEEMQRLQETYKASLPKGHQIAKDQKDKYAAIDELINGFEKLSIAKDAAKAQQKTVEEVNEKKKKKKEVKEDLDAVIERMKGEKSSWAP</sequence>
<organism evidence="3 4">
    <name type="scientific">Apiospora phragmitis</name>
    <dbReference type="NCBI Taxonomy" id="2905665"/>
    <lineage>
        <taxon>Eukaryota</taxon>
        <taxon>Fungi</taxon>
        <taxon>Dikarya</taxon>
        <taxon>Ascomycota</taxon>
        <taxon>Pezizomycotina</taxon>
        <taxon>Sordariomycetes</taxon>
        <taxon>Xylariomycetidae</taxon>
        <taxon>Amphisphaeriales</taxon>
        <taxon>Apiosporaceae</taxon>
        <taxon>Apiospora</taxon>
    </lineage>
</organism>
<feature type="compositionally biased region" description="Polar residues" evidence="2">
    <location>
        <begin position="1"/>
        <end position="11"/>
    </location>
</feature>
<keyword evidence="1" id="KW-0175">Coiled coil</keyword>
<evidence type="ECO:0000313" key="3">
    <source>
        <dbReference type="EMBL" id="KAK8041010.1"/>
    </source>
</evidence>
<comment type="caution">
    <text evidence="3">The sequence shown here is derived from an EMBL/GenBank/DDBJ whole genome shotgun (WGS) entry which is preliminary data.</text>
</comment>
<protein>
    <submittedName>
        <fullName evidence="3">Uncharacterized protein</fullName>
    </submittedName>
</protein>
<dbReference type="GeneID" id="92098489"/>
<reference evidence="3 4" key="1">
    <citation type="submission" date="2023-01" db="EMBL/GenBank/DDBJ databases">
        <title>Analysis of 21 Apiospora genomes using comparative genomics revels a genus with tremendous synthesis potential of carbohydrate active enzymes and secondary metabolites.</title>
        <authorList>
            <person name="Sorensen T."/>
        </authorList>
    </citation>
    <scope>NUCLEOTIDE SEQUENCE [LARGE SCALE GENOMIC DNA]</scope>
    <source>
        <strain evidence="3 4">CBS 135458</strain>
    </source>
</reference>
<proteinExistence type="predicted"/>
<gene>
    <name evidence="3" type="ORF">PG994_014017</name>
</gene>
<dbReference type="EMBL" id="JAQQWL010000015">
    <property type="protein sequence ID" value="KAK8041010.1"/>
    <property type="molecule type" value="Genomic_DNA"/>
</dbReference>
<dbReference type="Proteomes" id="UP001480595">
    <property type="component" value="Unassembled WGS sequence"/>
</dbReference>